<dbReference type="EMBL" id="FM204884">
    <property type="protein sequence ID" value="CAX00068.1"/>
    <property type="molecule type" value="Genomic_DNA"/>
</dbReference>
<dbReference type="eggNOG" id="ENOG50343W4">
    <property type="taxonomic scope" value="Bacteria"/>
</dbReference>
<evidence type="ECO:0000313" key="2">
    <source>
        <dbReference type="Proteomes" id="UP000001368"/>
    </source>
</evidence>
<proteinExistence type="predicted"/>
<dbReference type="AlphaFoldDB" id="C0MDE9"/>
<reference evidence="1 2" key="1">
    <citation type="journal article" date="2009" name="PLoS Pathog.">
        <title>Genomic evidence for the evolution of Streptococcus equi: host restriction, increased virulence, and genetic exchange with human pathogens.</title>
        <authorList>
            <person name="Holden M.T.G."/>
            <person name="Heather Z."/>
            <person name="Paillot R."/>
            <person name="Steward K.F."/>
            <person name="Webb K."/>
            <person name="Ainslie F."/>
            <person name="Jourdan T."/>
            <person name="Bason N.C."/>
            <person name="Holroyd N.E."/>
            <person name="Mungall K."/>
            <person name="Quail M.A."/>
            <person name="Sanders M."/>
            <person name="Simmonds M."/>
            <person name="Willey D."/>
            <person name="Brooks K."/>
            <person name="Aanensen D.M."/>
            <person name="Spratt B.G."/>
            <person name="Jolley K.A."/>
            <person name="Maiden M.C.J."/>
            <person name="Kehoe M."/>
            <person name="Chanter N."/>
            <person name="Bentley S.D."/>
            <person name="Robinson C."/>
            <person name="Maskell D.J."/>
            <person name="Parkhill J."/>
            <person name="Waller A.S."/>
        </authorList>
    </citation>
    <scope>NUCLEOTIDE SEQUENCE [LARGE SCALE GENOMIC DNA]</scope>
    <source>
        <strain evidence="1 2">H70</strain>
    </source>
</reference>
<evidence type="ECO:0000313" key="1">
    <source>
        <dbReference type="EMBL" id="CAX00068.1"/>
    </source>
</evidence>
<protein>
    <submittedName>
        <fullName evidence="1">Uncharacterized protein</fullName>
    </submittedName>
</protein>
<dbReference type="Proteomes" id="UP000001368">
    <property type="component" value="Chromosome"/>
</dbReference>
<name>C0MDE9_STRS7</name>
<organism evidence="2">
    <name type="scientific">Streptococcus equi subsp. zooepidemicus (strain H70)</name>
    <dbReference type="NCBI Taxonomy" id="553483"/>
    <lineage>
        <taxon>Bacteria</taxon>
        <taxon>Bacillati</taxon>
        <taxon>Bacillota</taxon>
        <taxon>Bacilli</taxon>
        <taxon>Lactobacillales</taxon>
        <taxon>Streptococcaceae</taxon>
        <taxon>Streptococcus</taxon>
    </lineage>
</organism>
<dbReference type="KEGG" id="seq:SZO_14460"/>
<gene>
    <name evidence="1" type="ordered locus">SZO_14460</name>
</gene>
<dbReference type="HOGENOM" id="CLU_157186_0_0_9"/>
<sequence>MYILKKIQDSIATRDLIFENDYKNTIDICFDDSELLSHTNFSFVKIDSKYDCKIFLFGKEDNKGELFWVIDTELIGTRLLTKIKNVRNDIYYIPFHEKFEAIREIRYLYSRKDIIQIGEVIHPDFI</sequence>
<accession>C0MDE9</accession>